<comment type="similarity">
    <text evidence="1">Belongs to the peptidase S51 family.</text>
</comment>
<dbReference type="GO" id="GO:0006508">
    <property type="term" value="P:proteolysis"/>
    <property type="evidence" value="ECO:0007669"/>
    <property type="project" value="UniProtKB-KW"/>
</dbReference>
<gene>
    <name evidence="5" type="ORF">KC614_04220</name>
</gene>
<dbReference type="SUPFAM" id="SSF52317">
    <property type="entry name" value="Class I glutamine amidotransferase-like"/>
    <property type="match status" value="1"/>
</dbReference>
<dbReference type="InterPro" id="IPR029062">
    <property type="entry name" value="Class_I_gatase-like"/>
</dbReference>
<accession>A0A955LKW2</accession>
<keyword evidence="3" id="KW-0378">Hydrolase</keyword>
<sequence length="211" mass="23611">MKRLFLASEAKHPDSFEKLRELVGGFDGKKIVYIPTAANGEGWHSWDREGGTWKLVNSTKAQVDTIELEDYGAAERFEELYEKVRQSDLVWFAGGYCGYLLYWIRRAKLNQKLSDILEDGPVYVGSSAGSMIAGTSIDAASWLPGDEEFGAEVFPALGLVDLNIFPHFEDDKLDVIKQKVKDKPLYLLKNGEAIIVEGDVVKVFGETRTIN</sequence>
<keyword evidence="5" id="KW-0315">Glutamine amidotransferase</keyword>
<name>A0A955LKW2_UNCKA</name>
<evidence type="ECO:0000256" key="4">
    <source>
        <dbReference type="ARBA" id="ARBA00022825"/>
    </source>
</evidence>
<dbReference type="AlphaFoldDB" id="A0A955LKW2"/>
<keyword evidence="2" id="KW-0645">Protease</keyword>
<dbReference type="GO" id="GO:0008236">
    <property type="term" value="F:serine-type peptidase activity"/>
    <property type="evidence" value="ECO:0007669"/>
    <property type="project" value="UniProtKB-KW"/>
</dbReference>
<dbReference type="Pfam" id="PF03575">
    <property type="entry name" value="Peptidase_S51"/>
    <property type="match status" value="1"/>
</dbReference>
<evidence type="ECO:0000313" key="6">
    <source>
        <dbReference type="Proteomes" id="UP000751518"/>
    </source>
</evidence>
<protein>
    <submittedName>
        <fullName evidence="5">Type 1 glutamine amidotransferase-like domain-containing protein</fullName>
    </submittedName>
</protein>
<dbReference type="PANTHER" id="PTHR20842">
    <property type="entry name" value="PROTEASE S51 ALPHA-ASPARTYL DIPEPTIDASE"/>
    <property type="match status" value="1"/>
</dbReference>
<evidence type="ECO:0000256" key="1">
    <source>
        <dbReference type="ARBA" id="ARBA00006534"/>
    </source>
</evidence>
<dbReference type="PANTHER" id="PTHR20842:SF0">
    <property type="entry name" value="ALPHA-ASPARTYL DIPEPTIDASE"/>
    <property type="match status" value="1"/>
</dbReference>
<reference evidence="5" key="2">
    <citation type="journal article" date="2021" name="Microbiome">
        <title>Successional dynamics and alternative stable states in a saline activated sludge microbial community over 9 years.</title>
        <authorList>
            <person name="Wang Y."/>
            <person name="Ye J."/>
            <person name="Ju F."/>
            <person name="Liu L."/>
            <person name="Boyd J.A."/>
            <person name="Deng Y."/>
            <person name="Parks D.H."/>
            <person name="Jiang X."/>
            <person name="Yin X."/>
            <person name="Woodcroft B.J."/>
            <person name="Tyson G.W."/>
            <person name="Hugenholtz P."/>
            <person name="Polz M.F."/>
            <person name="Zhang T."/>
        </authorList>
    </citation>
    <scope>NUCLEOTIDE SEQUENCE</scope>
    <source>
        <strain evidence="5">HKST-UBA03</strain>
    </source>
</reference>
<proteinExistence type="inferred from homology"/>
<reference evidence="5" key="1">
    <citation type="submission" date="2020-04" db="EMBL/GenBank/DDBJ databases">
        <authorList>
            <person name="Zhang T."/>
        </authorList>
    </citation>
    <scope>NUCLEOTIDE SEQUENCE</scope>
    <source>
        <strain evidence="5">HKST-UBA03</strain>
    </source>
</reference>
<organism evidence="5 6">
    <name type="scientific">candidate division WWE3 bacterium</name>
    <dbReference type="NCBI Taxonomy" id="2053526"/>
    <lineage>
        <taxon>Bacteria</taxon>
        <taxon>Katanobacteria</taxon>
    </lineage>
</organism>
<evidence type="ECO:0000256" key="3">
    <source>
        <dbReference type="ARBA" id="ARBA00022801"/>
    </source>
</evidence>
<keyword evidence="4" id="KW-0720">Serine protease</keyword>
<dbReference type="EMBL" id="JAGQKZ010000045">
    <property type="protein sequence ID" value="MCA9392375.1"/>
    <property type="molecule type" value="Genomic_DNA"/>
</dbReference>
<dbReference type="InterPro" id="IPR005320">
    <property type="entry name" value="Peptidase_S51"/>
</dbReference>
<dbReference type="Gene3D" id="3.40.50.880">
    <property type="match status" value="1"/>
</dbReference>
<evidence type="ECO:0000313" key="5">
    <source>
        <dbReference type="EMBL" id="MCA9392375.1"/>
    </source>
</evidence>
<evidence type="ECO:0000256" key="2">
    <source>
        <dbReference type="ARBA" id="ARBA00022670"/>
    </source>
</evidence>
<comment type="caution">
    <text evidence="5">The sequence shown here is derived from an EMBL/GenBank/DDBJ whole genome shotgun (WGS) entry which is preliminary data.</text>
</comment>
<dbReference type="Proteomes" id="UP000751518">
    <property type="component" value="Unassembled WGS sequence"/>
</dbReference>